<evidence type="ECO:0000313" key="1">
    <source>
        <dbReference type="EMBL" id="TEY79478.1"/>
    </source>
</evidence>
<proteinExistence type="predicted"/>
<evidence type="ECO:0008006" key="3">
    <source>
        <dbReference type="Google" id="ProtNLM"/>
    </source>
</evidence>
<dbReference type="InterPro" id="IPR051654">
    <property type="entry name" value="Meroterpenoid_MTases"/>
</dbReference>
<dbReference type="PANTHER" id="PTHR35897:SF2">
    <property type="entry name" value="METHYLTRANSFERASE DOMAIN-CONTAINING PROTEIN"/>
    <property type="match status" value="1"/>
</dbReference>
<evidence type="ECO:0000313" key="2">
    <source>
        <dbReference type="Proteomes" id="UP000297299"/>
    </source>
</evidence>
<name>A0A4Y8DBL9_9HELO</name>
<dbReference type="STRING" id="38488.A0A4Y8DBL9"/>
<dbReference type="OrthoDB" id="2094832at2759"/>
<dbReference type="PANTHER" id="PTHR35897">
    <property type="entry name" value="METHYLTRANSFERASE AUSD"/>
    <property type="match status" value="1"/>
</dbReference>
<dbReference type="AlphaFoldDB" id="A0A4Y8DBL9"/>
<dbReference type="EMBL" id="PHWZ01000044">
    <property type="protein sequence ID" value="TEY79478.1"/>
    <property type="molecule type" value="Genomic_DNA"/>
</dbReference>
<gene>
    <name evidence="1" type="ORF">BOTCAL_0044g00110</name>
</gene>
<dbReference type="Gene3D" id="3.40.50.150">
    <property type="entry name" value="Vaccinia Virus protein VP39"/>
    <property type="match status" value="1"/>
</dbReference>
<reference evidence="1 2" key="1">
    <citation type="submission" date="2017-11" db="EMBL/GenBank/DDBJ databases">
        <title>Comparative genomics of Botrytis spp.</title>
        <authorList>
            <person name="Valero-Jimenez C.A."/>
            <person name="Tapia P."/>
            <person name="Veloso J."/>
            <person name="Silva-Moreno E."/>
            <person name="Staats M."/>
            <person name="Valdes J.H."/>
            <person name="Van Kan J.A.L."/>
        </authorList>
    </citation>
    <scope>NUCLEOTIDE SEQUENCE [LARGE SCALE GENOMIC DNA]</scope>
    <source>
        <strain evidence="1 2">MUCL2830</strain>
    </source>
</reference>
<accession>A0A4Y8DBL9</accession>
<keyword evidence="2" id="KW-1185">Reference proteome</keyword>
<organism evidence="1 2">
    <name type="scientific">Botryotinia calthae</name>
    <dbReference type="NCBI Taxonomy" id="38488"/>
    <lineage>
        <taxon>Eukaryota</taxon>
        <taxon>Fungi</taxon>
        <taxon>Dikarya</taxon>
        <taxon>Ascomycota</taxon>
        <taxon>Pezizomycotina</taxon>
        <taxon>Leotiomycetes</taxon>
        <taxon>Helotiales</taxon>
        <taxon>Sclerotiniaceae</taxon>
        <taxon>Botryotinia</taxon>
    </lineage>
</organism>
<sequence>MAKFLDPMIVRSPAYPKVLSRLKEGQSFLDVGCFMGYDLRQLIFDGAPSKNLHAADIVNHWELGYQLFNDKEKFHVDYVKSDILSPGDTLLQLRGKIDIISVTHVLNQWNLETQLAAAVQLSLLTKGSGSLIIGFQAGALTTKVGKVTGFKYRAELQTPESWERMWESVGGQTGTLWETQVRVRTWEDIGYDPKDTAYWEKNPKCLSLLLLGRSDISKILNYP</sequence>
<dbReference type="Proteomes" id="UP000297299">
    <property type="component" value="Unassembled WGS sequence"/>
</dbReference>
<comment type="caution">
    <text evidence="1">The sequence shown here is derived from an EMBL/GenBank/DDBJ whole genome shotgun (WGS) entry which is preliminary data.</text>
</comment>
<dbReference type="InterPro" id="IPR029063">
    <property type="entry name" value="SAM-dependent_MTases_sf"/>
</dbReference>
<protein>
    <recommendedName>
        <fullName evidence="3">Methyltransferase domain-containing protein</fullName>
    </recommendedName>
</protein>
<dbReference type="SUPFAM" id="SSF53335">
    <property type="entry name" value="S-adenosyl-L-methionine-dependent methyltransferases"/>
    <property type="match status" value="1"/>
</dbReference>